<sequence length="38" mass="4116">MRYISATVRVNFAKGGGNAWRVDDLTVLSKPKPPGNAK</sequence>
<keyword evidence="1" id="KW-0812">Transmembrane</keyword>
<dbReference type="EMBL" id="JAOG01000003">
    <property type="protein sequence ID" value="EUA53788.1"/>
    <property type="molecule type" value="Genomic_DNA"/>
</dbReference>
<comment type="caution">
    <text evidence="1">The sequence shown here is derived from an EMBL/GenBank/DDBJ whole genome shotgun (WGS) entry which is preliminary data.</text>
</comment>
<evidence type="ECO:0000313" key="1">
    <source>
        <dbReference type="EMBL" id="EUA53788.1"/>
    </source>
</evidence>
<dbReference type="Proteomes" id="UP000020825">
    <property type="component" value="Unassembled WGS sequence"/>
</dbReference>
<protein>
    <submittedName>
        <fullName evidence="1">Conserved Mce associated transmembrane domain protein</fullName>
    </submittedName>
</protein>
<evidence type="ECO:0000313" key="2">
    <source>
        <dbReference type="Proteomes" id="UP000020825"/>
    </source>
</evidence>
<accession>X8CEF6</accession>
<reference evidence="1 2" key="1">
    <citation type="submission" date="2013-12" db="EMBL/GenBank/DDBJ databases">
        <authorList>
            <person name="Zelazny A."/>
            <person name="Olivier K."/>
            <person name="Holland S."/>
            <person name="Lenaerts A."/>
            <person name="Ordway D."/>
            <person name="DeGroote M.A."/>
            <person name="Parker T."/>
            <person name="Sizemore C."/>
            <person name="Tallon L.J."/>
            <person name="Sadzewicz L.K."/>
            <person name="Sengamalay N."/>
            <person name="Fraser C.M."/>
            <person name="Hine E."/>
            <person name="Shefchek K.A."/>
            <person name="Das S.P."/>
            <person name="Tettelin H."/>
        </authorList>
    </citation>
    <scope>NUCLEOTIDE SEQUENCE [LARGE SCALE GENOMIC DNA]</scope>
    <source>
        <strain evidence="1 2">1956</strain>
    </source>
</reference>
<dbReference type="PATRIC" id="fig|1299331.3.peg.5302"/>
<proteinExistence type="predicted"/>
<name>X8CEF6_MYCIT</name>
<dbReference type="AlphaFoldDB" id="X8CEF6"/>
<gene>
    <name evidence="1" type="ORF">I550_5426</name>
</gene>
<keyword evidence="1" id="KW-0472">Membrane</keyword>
<organism evidence="1 2">
    <name type="scientific">Mycobacterium intracellulare 1956</name>
    <dbReference type="NCBI Taxonomy" id="1299331"/>
    <lineage>
        <taxon>Bacteria</taxon>
        <taxon>Bacillati</taxon>
        <taxon>Actinomycetota</taxon>
        <taxon>Actinomycetes</taxon>
        <taxon>Mycobacteriales</taxon>
        <taxon>Mycobacteriaceae</taxon>
        <taxon>Mycobacterium</taxon>
        <taxon>Mycobacterium avium complex (MAC)</taxon>
    </lineage>
</organism>